<organism evidence="2 3">
    <name type="scientific">Candidatus Dojkabacteria bacterium</name>
    <dbReference type="NCBI Taxonomy" id="2099670"/>
    <lineage>
        <taxon>Bacteria</taxon>
        <taxon>Candidatus Dojkabacteria</taxon>
    </lineage>
</organism>
<dbReference type="GO" id="GO:0003677">
    <property type="term" value="F:DNA binding"/>
    <property type="evidence" value="ECO:0007669"/>
    <property type="project" value="InterPro"/>
</dbReference>
<name>A0A955L9H2_9BACT</name>
<protein>
    <submittedName>
        <fullName evidence="2">Helix-turn-helix transcriptional regulator</fullName>
    </submittedName>
</protein>
<proteinExistence type="predicted"/>
<dbReference type="InterPro" id="IPR001387">
    <property type="entry name" value="Cro/C1-type_HTH"/>
</dbReference>
<dbReference type="Pfam" id="PF12844">
    <property type="entry name" value="HTH_19"/>
    <property type="match status" value="1"/>
</dbReference>
<dbReference type="CDD" id="cd00093">
    <property type="entry name" value="HTH_XRE"/>
    <property type="match status" value="1"/>
</dbReference>
<evidence type="ECO:0000313" key="2">
    <source>
        <dbReference type="EMBL" id="MCA9386597.1"/>
    </source>
</evidence>
<dbReference type="SMART" id="SM00530">
    <property type="entry name" value="HTH_XRE"/>
    <property type="match status" value="1"/>
</dbReference>
<reference evidence="2" key="2">
    <citation type="journal article" date="2021" name="Microbiome">
        <title>Successional dynamics and alternative stable states in a saline activated sludge microbial community over 9 years.</title>
        <authorList>
            <person name="Wang Y."/>
            <person name="Ye J."/>
            <person name="Ju F."/>
            <person name="Liu L."/>
            <person name="Boyd J.A."/>
            <person name="Deng Y."/>
            <person name="Parks D.H."/>
            <person name="Jiang X."/>
            <person name="Yin X."/>
            <person name="Woodcroft B.J."/>
            <person name="Tyson G.W."/>
            <person name="Hugenholtz P."/>
            <person name="Polz M.F."/>
            <person name="Zhang T."/>
        </authorList>
    </citation>
    <scope>NUCLEOTIDE SEQUENCE</scope>
    <source>
        <strain evidence="2">HKST-UBA09</strain>
    </source>
</reference>
<dbReference type="AlphaFoldDB" id="A0A955L9H2"/>
<dbReference type="Gene3D" id="1.10.260.40">
    <property type="entry name" value="lambda repressor-like DNA-binding domains"/>
    <property type="match status" value="1"/>
</dbReference>
<accession>A0A955L9H2</accession>
<feature type="domain" description="HTH cro/C1-type" evidence="1">
    <location>
        <begin position="8"/>
        <end position="62"/>
    </location>
</feature>
<dbReference type="SUPFAM" id="SSF47413">
    <property type="entry name" value="lambda repressor-like DNA-binding domains"/>
    <property type="match status" value="1"/>
</dbReference>
<reference evidence="2" key="1">
    <citation type="submission" date="2020-04" db="EMBL/GenBank/DDBJ databases">
        <authorList>
            <person name="Zhang T."/>
        </authorList>
    </citation>
    <scope>NUCLEOTIDE SEQUENCE</scope>
    <source>
        <strain evidence="2">HKST-UBA09</strain>
    </source>
</reference>
<dbReference type="Proteomes" id="UP000714915">
    <property type="component" value="Unassembled WGS sequence"/>
</dbReference>
<comment type="caution">
    <text evidence="2">The sequence shown here is derived from an EMBL/GenBank/DDBJ whole genome shotgun (WGS) entry which is preliminary data.</text>
</comment>
<evidence type="ECO:0000313" key="3">
    <source>
        <dbReference type="Proteomes" id="UP000714915"/>
    </source>
</evidence>
<gene>
    <name evidence="2" type="ORF">KC669_01040</name>
</gene>
<dbReference type="PROSITE" id="PS50943">
    <property type="entry name" value="HTH_CROC1"/>
    <property type="match status" value="1"/>
</dbReference>
<dbReference type="EMBL" id="JAGQLF010000007">
    <property type="protein sequence ID" value="MCA9386597.1"/>
    <property type="molecule type" value="Genomic_DNA"/>
</dbReference>
<sequence length="248" mass="29067">MNNIGSKIKFFRSRANHSQFQLETEIKASPGSISRIESGQVNPTKETILQIANTLKLNSQEINYLIGITAQPATALEIEEAKKEAYDELIKPGKLAYLLDDRWRFIESSDAFIEYFNFTPQEVDYIMGKTTVQVILRQDSPMLTRLDKNTYGDDYEDLYRAYLRVYFSNISYMNDDIVFQSTLKDIRENDLTKRIWDSLTYEKDMAYESQDKRLLHFNINGKRSTLSYSDQALLKNSRFVIVDYREYK</sequence>
<dbReference type="InterPro" id="IPR010982">
    <property type="entry name" value="Lambda_DNA-bd_dom_sf"/>
</dbReference>
<evidence type="ECO:0000259" key="1">
    <source>
        <dbReference type="PROSITE" id="PS50943"/>
    </source>
</evidence>